<protein>
    <submittedName>
        <fullName evidence="3">Uncharacterized protein</fullName>
    </submittedName>
</protein>
<proteinExistence type="predicted"/>
<evidence type="ECO:0000256" key="2">
    <source>
        <dbReference type="SAM" id="SignalP"/>
    </source>
</evidence>
<dbReference type="RefSeq" id="WP_105040283.1">
    <property type="nucleotide sequence ID" value="NZ_PPSL01000004.1"/>
</dbReference>
<feature type="chain" id="PRO_5015590553" evidence="2">
    <location>
        <begin position="21"/>
        <end position="150"/>
    </location>
</feature>
<dbReference type="EMBL" id="PPSL01000004">
    <property type="protein sequence ID" value="PQJ10274.1"/>
    <property type="molecule type" value="Genomic_DNA"/>
</dbReference>
<organism evidence="3 4">
    <name type="scientific">Flavipsychrobacter stenotrophus</name>
    <dbReference type="NCBI Taxonomy" id="2077091"/>
    <lineage>
        <taxon>Bacteria</taxon>
        <taxon>Pseudomonadati</taxon>
        <taxon>Bacteroidota</taxon>
        <taxon>Chitinophagia</taxon>
        <taxon>Chitinophagales</taxon>
        <taxon>Chitinophagaceae</taxon>
        <taxon>Flavipsychrobacter</taxon>
    </lineage>
</organism>
<feature type="compositionally biased region" description="Low complexity" evidence="1">
    <location>
        <begin position="27"/>
        <end position="46"/>
    </location>
</feature>
<reference evidence="3 4" key="1">
    <citation type="submission" date="2018-01" db="EMBL/GenBank/DDBJ databases">
        <title>A novel member of the phylum Bacteroidetes isolated from glacier ice.</title>
        <authorList>
            <person name="Liu Q."/>
            <person name="Xin Y.-H."/>
        </authorList>
    </citation>
    <scope>NUCLEOTIDE SEQUENCE [LARGE SCALE GENOMIC DNA]</scope>
    <source>
        <strain evidence="3 4">RB1R16</strain>
    </source>
</reference>
<dbReference type="AlphaFoldDB" id="A0A2S7SU47"/>
<accession>A0A2S7SU47</accession>
<feature type="region of interest" description="Disordered" evidence="1">
    <location>
        <begin position="27"/>
        <end position="56"/>
    </location>
</feature>
<dbReference type="Proteomes" id="UP000239872">
    <property type="component" value="Unassembled WGS sequence"/>
</dbReference>
<evidence type="ECO:0000256" key="1">
    <source>
        <dbReference type="SAM" id="MobiDB-lite"/>
    </source>
</evidence>
<feature type="region of interest" description="Disordered" evidence="1">
    <location>
        <begin position="128"/>
        <end position="150"/>
    </location>
</feature>
<keyword evidence="2" id="KW-0732">Signal</keyword>
<keyword evidence="4" id="KW-1185">Reference proteome</keyword>
<comment type="caution">
    <text evidence="3">The sequence shown here is derived from an EMBL/GenBank/DDBJ whole genome shotgun (WGS) entry which is preliminary data.</text>
</comment>
<name>A0A2S7SU47_9BACT</name>
<gene>
    <name evidence="3" type="ORF">CJD36_016450</name>
</gene>
<sequence>MKKLIITTALFAFATVPVFAQSTQTQAAPMPAKQQPVQQQQMTPAQRSEKMAEHQSQTYAQQYKLNEDQTKKIHAACLEFATTLENSRASGKQITRADVDAALATRNAKFKSVMTAEQYKAYDATLVHSTPQPVPNGPVKVQGAPATKTK</sequence>
<feature type="signal peptide" evidence="2">
    <location>
        <begin position="1"/>
        <end position="20"/>
    </location>
</feature>
<evidence type="ECO:0000313" key="4">
    <source>
        <dbReference type="Proteomes" id="UP000239872"/>
    </source>
</evidence>
<evidence type="ECO:0000313" key="3">
    <source>
        <dbReference type="EMBL" id="PQJ10274.1"/>
    </source>
</evidence>